<protein>
    <submittedName>
        <fullName evidence="1">Uncharacterized protein</fullName>
    </submittedName>
</protein>
<accession>A0A382Q4Y4</accession>
<name>A0A382Q4Y4_9ZZZZ</name>
<feature type="non-terminal residue" evidence="1">
    <location>
        <position position="1"/>
    </location>
</feature>
<organism evidence="1">
    <name type="scientific">marine metagenome</name>
    <dbReference type="NCBI Taxonomy" id="408172"/>
    <lineage>
        <taxon>unclassified sequences</taxon>
        <taxon>metagenomes</taxon>
        <taxon>ecological metagenomes</taxon>
    </lineage>
</organism>
<dbReference type="AlphaFoldDB" id="A0A382Q4Y4"/>
<reference evidence="1" key="1">
    <citation type="submission" date="2018-05" db="EMBL/GenBank/DDBJ databases">
        <authorList>
            <person name="Lanie J.A."/>
            <person name="Ng W.-L."/>
            <person name="Kazmierczak K.M."/>
            <person name="Andrzejewski T.M."/>
            <person name="Davidsen T.M."/>
            <person name="Wayne K.J."/>
            <person name="Tettelin H."/>
            <person name="Glass J.I."/>
            <person name="Rusch D."/>
            <person name="Podicherti R."/>
            <person name="Tsui H.-C.T."/>
            <person name="Winkler M.E."/>
        </authorList>
    </citation>
    <scope>NUCLEOTIDE SEQUENCE</scope>
</reference>
<dbReference type="EMBL" id="UINC01111638">
    <property type="protein sequence ID" value="SVC79998.1"/>
    <property type="molecule type" value="Genomic_DNA"/>
</dbReference>
<evidence type="ECO:0000313" key="1">
    <source>
        <dbReference type="EMBL" id="SVC79998.1"/>
    </source>
</evidence>
<sequence>PFHLDSNLFHPHVIAALESFEG</sequence>
<gene>
    <name evidence="1" type="ORF">METZ01_LOCUS332852</name>
</gene>
<proteinExistence type="predicted"/>